<dbReference type="SMR" id="A2D862"/>
<keyword evidence="2" id="KW-0418">Kinase</keyword>
<dbReference type="GO" id="GO:0004674">
    <property type="term" value="F:protein serine/threonine kinase activity"/>
    <property type="evidence" value="ECO:0000318"/>
    <property type="project" value="GO_Central"/>
</dbReference>
<dbReference type="Proteomes" id="UP000001542">
    <property type="component" value="Unassembled WGS sequence"/>
</dbReference>
<dbReference type="SMART" id="SM00220">
    <property type="entry name" value="S_TKc"/>
    <property type="match status" value="1"/>
</dbReference>
<dbReference type="PANTHER" id="PTHR13902">
    <property type="entry name" value="SERINE/THREONINE-PROTEIN KINASE WNK WITH NO LYSINE -RELATED"/>
    <property type="match status" value="1"/>
</dbReference>
<evidence type="ECO:0000313" key="2">
    <source>
        <dbReference type="EMBL" id="EAY23495.1"/>
    </source>
</evidence>
<dbReference type="InterPro" id="IPR011009">
    <property type="entry name" value="Kinase-like_dom_sf"/>
</dbReference>
<dbReference type="STRING" id="5722.A2D862"/>
<organism evidence="2 3">
    <name type="scientific">Trichomonas vaginalis (strain ATCC PRA-98 / G3)</name>
    <dbReference type="NCBI Taxonomy" id="412133"/>
    <lineage>
        <taxon>Eukaryota</taxon>
        <taxon>Metamonada</taxon>
        <taxon>Parabasalia</taxon>
        <taxon>Trichomonadida</taxon>
        <taxon>Trichomonadidae</taxon>
        <taxon>Trichomonas</taxon>
    </lineage>
</organism>
<reference evidence="2" key="2">
    <citation type="journal article" date="2007" name="Science">
        <title>Draft genome sequence of the sexually transmitted pathogen Trichomonas vaginalis.</title>
        <authorList>
            <person name="Carlton J.M."/>
            <person name="Hirt R.P."/>
            <person name="Silva J.C."/>
            <person name="Delcher A.L."/>
            <person name="Schatz M."/>
            <person name="Zhao Q."/>
            <person name="Wortman J.R."/>
            <person name="Bidwell S.L."/>
            <person name="Alsmark U.C.M."/>
            <person name="Besteiro S."/>
            <person name="Sicheritz-Ponten T."/>
            <person name="Noel C.J."/>
            <person name="Dacks J.B."/>
            <person name="Foster P.G."/>
            <person name="Simillion C."/>
            <person name="Van de Peer Y."/>
            <person name="Miranda-Saavedra D."/>
            <person name="Barton G.J."/>
            <person name="Westrop G.D."/>
            <person name="Mueller S."/>
            <person name="Dessi D."/>
            <person name="Fiori P.L."/>
            <person name="Ren Q."/>
            <person name="Paulsen I."/>
            <person name="Zhang H."/>
            <person name="Bastida-Corcuera F.D."/>
            <person name="Simoes-Barbosa A."/>
            <person name="Brown M.T."/>
            <person name="Hayes R.D."/>
            <person name="Mukherjee M."/>
            <person name="Okumura C.Y."/>
            <person name="Schneider R."/>
            <person name="Smith A.J."/>
            <person name="Vanacova S."/>
            <person name="Villalvazo M."/>
            <person name="Haas B.J."/>
            <person name="Pertea M."/>
            <person name="Feldblyum T.V."/>
            <person name="Utterback T.R."/>
            <person name="Shu C.L."/>
            <person name="Osoegawa K."/>
            <person name="de Jong P.J."/>
            <person name="Hrdy I."/>
            <person name="Horvathova L."/>
            <person name="Zubacova Z."/>
            <person name="Dolezal P."/>
            <person name="Malik S.B."/>
            <person name="Logsdon J.M. Jr."/>
            <person name="Henze K."/>
            <person name="Gupta A."/>
            <person name="Wang C.C."/>
            <person name="Dunne R.L."/>
            <person name="Upcroft J.A."/>
            <person name="Upcroft P."/>
            <person name="White O."/>
            <person name="Salzberg S.L."/>
            <person name="Tang P."/>
            <person name="Chiu C.-H."/>
            <person name="Lee Y.-S."/>
            <person name="Embley T.M."/>
            <person name="Coombs G.H."/>
            <person name="Mottram J.C."/>
            <person name="Tachezy J."/>
            <person name="Fraser-Liggett C.M."/>
            <person name="Johnson P.J."/>
        </authorList>
    </citation>
    <scope>NUCLEOTIDE SEQUENCE [LARGE SCALE GENOMIC DNA]</scope>
    <source>
        <strain evidence="2">G3</strain>
    </source>
</reference>
<dbReference type="Gene3D" id="3.30.200.20">
    <property type="entry name" value="Phosphorylase Kinase, domain 1"/>
    <property type="match status" value="1"/>
</dbReference>
<keyword evidence="2" id="KW-0808">Transferase</keyword>
<dbReference type="InterPro" id="IPR050588">
    <property type="entry name" value="WNK_Ser-Thr_kinase"/>
</dbReference>
<name>A2D862_TRIV3</name>
<dbReference type="SUPFAM" id="SSF56112">
    <property type="entry name" value="Protein kinase-like (PK-like)"/>
    <property type="match status" value="1"/>
</dbReference>
<proteinExistence type="predicted"/>
<sequence>MKGESKPITDPSGRFEKIDVALSVHNNVICFKSFDRENGLEVSWYEVDCQNLNDKQKFALEQRAQVVKGFKKINLLSVFAYWFNSERTIFYFITESVNSKSVFDRVKRDQPLRPRAIVRWLGSVLQALNFLHTQQTPFAHSRIELSSIFIKQSRQVLIPPLLNPALLRPTSNQIRIRYTTPPEALINQVCPASDIWGLGIAVLYSTTSEQPYSECTSPYQFIQKLRSFTPPASLQKVQDVYLKNFIEQCLKPTDQRPTAADLLNHPIFQQSYENPSQDQPSDIQVEMLIEQKATANPFSSAGAIGQINSTIPLSRGDKVTTSTPHIHNIK</sequence>
<dbReference type="Gene3D" id="1.10.510.10">
    <property type="entry name" value="Transferase(Phosphotransferase) domain 1"/>
    <property type="match status" value="1"/>
</dbReference>
<dbReference type="VEuPathDB" id="TrichDB:TVAGG3_1046680"/>
<dbReference type="RefSeq" id="XP_001584481.1">
    <property type="nucleotide sequence ID" value="XM_001584431.1"/>
</dbReference>
<evidence type="ECO:0000259" key="1">
    <source>
        <dbReference type="PROSITE" id="PS50011"/>
    </source>
</evidence>
<evidence type="ECO:0000313" key="3">
    <source>
        <dbReference type="Proteomes" id="UP000001542"/>
    </source>
</evidence>
<dbReference type="GO" id="GO:0005524">
    <property type="term" value="F:ATP binding"/>
    <property type="evidence" value="ECO:0007669"/>
    <property type="project" value="InterPro"/>
</dbReference>
<dbReference type="AlphaFoldDB" id="A2D862"/>
<dbReference type="VEuPathDB" id="TrichDB:TVAG_071590"/>
<feature type="domain" description="Protein kinase" evidence="1">
    <location>
        <begin position="1"/>
        <end position="268"/>
    </location>
</feature>
<dbReference type="InterPro" id="IPR000719">
    <property type="entry name" value="Prot_kinase_dom"/>
</dbReference>
<dbReference type="GO" id="GO:0005737">
    <property type="term" value="C:cytoplasm"/>
    <property type="evidence" value="ECO:0000318"/>
    <property type="project" value="GO_Central"/>
</dbReference>
<dbReference type="KEGG" id="tva:5469059"/>
<protein>
    <submittedName>
        <fullName evidence="2">CAMK family protein kinase</fullName>
    </submittedName>
</protein>
<gene>
    <name evidence="2" type="ORF">TVAG_071590</name>
</gene>
<accession>A2D862</accession>
<dbReference type="eggNOG" id="KOG0584">
    <property type="taxonomic scope" value="Eukaryota"/>
</dbReference>
<dbReference type="EMBL" id="DS113178">
    <property type="protein sequence ID" value="EAY23495.1"/>
    <property type="molecule type" value="Genomic_DNA"/>
</dbReference>
<dbReference type="PROSITE" id="PS50011">
    <property type="entry name" value="PROTEIN_KINASE_DOM"/>
    <property type="match status" value="1"/>
</dbReference>
<dbReference type="InParanoid" id="A2D862"/>
<reference evidence="2" key="1">
    <citation type="submission" date="2006-10" db="EMBL/GenBank/DDBJ databases">
        <authorList>
            <person name="Amadeo P."/>
            <person name="Zhao Q."/>
            <person name="Wortman J."/>
            <person name="Fraser-Liggett C."/>
            <person name="Carlton J."/>
        </authorList>
    </citation>
    <scope>NUCLEOTIDE SEQUENCE</scope>
    <source>
        <strain evidence="2">G3</strain>
    </source>
</reference>
<dbReference type="OrthoDB" id="1034557at2759"/>
<keyword evidence="3" id="KW-1185">Reference proteome</keyword>
<dbReference type="GO" id="GO:0035556">
    <property type="term" value="P:intracellular signal transduction"/>
    <property type="evidence" value="ECO:0000318"/>
    <property type="project" value="GO_Central"/>
</dbReference>
<dbReference type="Pfam" id="PF00069">
    <property type="entry name" value="Pkinase"/>
    <property type="match status" value="1"/>
</dbReference>